<name>A0A934RG89_9BACT</name>
<evidence type="ECO:0000313" key="4">
    <source>
        <dbReference type="Proteomes" id="UP000658278"/>
    </source>
</evidence>
<sequence length="75" mass="7836">MLILPLGFLLSSCARNAVSPVMVVEPVAAGSGKERIDLVGRISNLMASHRQPTPGVSAKESMEQDAPVPVVPLAE</sequence>
<dbReference type="RefSeq" id="WP_200282397.1">
    <property type="nucleotide sequence ID" value="NZ_JAENII010000015.1"/>
</dbReference>
<gene>
    <name evidence="3" type="ORF">JIN81_16370</name>
</gene>
<dbReference type="AlphaFoldDB" id="A0A934RG89"/>
<feature type="region of interest" description="Disordered" evidence="1">
    <location>
        <begin position="49"/>
        <end position="75"/>
    </location>
</feature>
<comment type="caution">
    <text evidence="3">The sequence shown here is derived from an EMBL/GenBank/DDBJ whole genome shotgun (WGS) entry which is preliminary data.</text>
</comment>
<dbReference type="Proteomes" id="UP000658278">
    <property type="component" value="Unassembled WGS sequence"/>
</dbReference>
<evidence type="ECO:0000313" key="3">
    <source>
        <dbReference type="EMBL" id="MBK1828609.1"/>
    </source>
</evidence>
<feature type="chain" id="PRO_5037932822" evidence="2">
    <location>
        <begin position="18"/>
        <end position="75"/>
    </location>
</feature>
<proteinExistence type="predicted"/>
<evidence type="ECO:0000256" key="1">
    <source>
        <dbReference type="SAM" id="MobiDB-lite"/>
    </source>
</evidence>
<feature type="signal peptide" evidence="2">
    <location>
        <begin position="1"/>
        <end position="17"/>
    </location>
</feature>
<keyword evidence="2" id="KW-0732">Signal</keyword>
<protein>
    <submittedName>
        <fullName evidence="3">Uncharacterized protein</fullName>
    </submittedName>
</protein>
<keyword evidence="4" id="KW-1185">Reference proteome</keyword>
<evidence type="ECO:0000256" key="2">
    <source>
        <dbReference type="SAM" id="SignalP"/>
    </source>
</evidence>
<accession>A0A934RG89</accession>
<organism evidence="3 4">
    <name type="scientific">Haloferula rosea</name>
    <dbReference type="NCBI Taxonomy" id="490093"/>
    <lineage>
        <taxon>Bacteria</taxon>
        <taxon>Pseudomonadati</taxon>
        <taxon>Verrucomicrobiota</taxon>
        <taxon>Verrucomicrobiia</taxon>
        <taxon>Verrucomicrobiales</taxon>
        <taxon>Verrucomicrobiaceae</taxon>
        <taxon>Haloferula</taxon>
    </lineage>
</organism>
<dbReference type="EMBL" id="JAENII010000015">
    <property type="protein sequence ID" value="MBK1828609.1"/>
    <property type="molecule type" value="Genomic_DNA"/>
</dbReference>
<reference evidence="3" key="1">
    <citation type="submission" date="2021-01" db="EMBL/GenBank/DDBJ databases">
        <title>Modified the classification status of verrucomicrobia.</title>
        <authorList>
            <person name="Feng X."/>
        </authorList>
    </citation>
    <scope>NUCLEOTIDE SEQUENCE</scope>
    <source>
        <strain evidence="3">KCTC 22201</strain>
    </source>
</reference>